<dbReference type="SUPFAM" id="SSF55961">
    <property type="entry name" value="Bet v1-like"/>
    <property type="match status" value="1"/>
</dbReference>
<proteinExistence type="predicted"/>
<dbReference type="Proteomes" id="UP001284601">
    <property type="component" value="Unassembled WGS sequence"/>
</dbReference>
<protein>
    <submittedName>
        <fullName evidence="1">SRPBCC family protein</fullName>
    </submittedName>
</protein>
<dbReference type="EMBL" id="JAWSTH010000025">
    <property type="protein sequence ID" value="MDW5594997.1"/>
    <property type="molecule type" value="Genomic_DNA"/>
</dbReference>
<dbReference type="InterPro" id="IPR019587">
    <property type="entry name" value="Polyketide_cyclase/dehydratase"/>
</dbReference>
<evidence type="ECO:0000313" key="1">
    <source>
        <dbReference type="EMBL" id="MDW5594997.1"/>
    </source>
</evidence>
<reference evidence="2" key="1">
    <citation type="submission" date="2023-07" db="EMBL/GenBank/DDBJ databases">
        <title>Conexibacter stalactiti sp. nov., isolated from stalactites in a lava cave and emended description of the genus Conexibacter.</title>
        <authorList>
            <person name="Lee S.D."/>
        </authorList>
    </citation>
    <scope>NUCLEOTIDE SEQUENCE [LARGE SCALE GENOMIC DNA]</scope>
    <source>
        <strain evidence="2">KCTC 39840</strain>
    </source>
</reference>
<gene>
    <name evidence="1" type="ORF">R7226_11650</name>
</gene>
<name>A0ABU4HQL6_9ACTN</name>
<organism evidence="1 2">
    <name type="scientific">Conexibacter stalactiti</name>
    <dbReference type="NCBI Taxonomy" id="1940611"/>
    <lineage>
        <taxon>Bacteria</taxon>
        <taxon>Bacillati</taxon>
        <taxon>Actinomycetota</taxon>
        <taxon>Thermoleophilia</taxon>
        <taxon>Solirubrobacterales</taxon>
        <taxon>Conexibacteraceae</taxon>
        <taxon>Conexibacter</taxon>
    </lineage>
</organism>
<accession>A0ABU4HQL6</accession>
<dbReference type="CDD" id="cd07812">
    <property type="entry name" value="SRPBCC"/>
    <property type="match status" value="1"/>
</dbReference>
<dbReference type="Gene3D" id="3.30.530.20">
    <property type="match status" value="1"/>
</dbReference>
<dbReference type="Pfam" id="PF10604">
    <property type="entry name" value="Polyketide_cyc2"/>
    <property type="match status" value="1"/>
</dbReference>
<comment type="caution">
    <text evidence="1">The sequence shown here is derived from an EMBL/GenBank/DDBJ whole genome shotgun (WGS) entry which is preliminary data.</text>
</comment>
<reference evidence="1 2" key="2">
    <citation type="submission" date="2023-10" db="EMBL/GenBank/DDBJ databases">
        <authorList>
            <person name="Han X.F."/>
        </authorList>
    </citation>
    <scope>NUCLEOTIDE SEQUENCE [LARGE SCALE GENOMIC DNA]</scope>
    <source>
        <strain evidence="1 2">KCTC 39840</strain>
    </source>
</reference>
<dbReference type="InterPro" id="IPR023393">
    <property type="entry name" value="START-like_dom_sf"/>
</dbReference>
<keyword evidence="2" id="KW-1185">Reference proteome</keyword>
<dbReference type="RefSeq" id="WP_318597330.1">
    <property type="nucleotide sequence ID" value="NZ_JAWSTH010000025.1"/>
</dbReference>
<sequence length="149" mass="16400">MSLVTTAIDIAAAPEQVWEVVLDPRRLGDWVTIHRKLGDDTPARLRRGSTFEQTLNLRGAHLHVEWTVADMDPPRRAEWHGRGPAHSHATIVYELAPTASGGTRFTYENSFKPPGGPLGAVAGRVLVGGLSHREAQRSLERLKALLEAR</sequence>
<evidence type="ECO:0000313" key="2">
    <source>
        <dbReference type="Proteomes" id="UP001284601"/>
    </source>
</evidence>